<reference evidence="2 3" key="1">
    <citation type="submission" date="2017-03" db="EMBL/GenBank/DDBJ databases">
        <authorList>
            <person name="Afonso C.L."/>
            <person name="Miller P.J."/>
            <person name="Scott M.A."/>
            <person name="Spackman E."/>
            <person name="Goraichik I."/>
            <person name="Dimitrov K.M."/>
            <person name="Suarez D.L."/>
            <person name="Swayne D.E."/>
        </authorList>
    </citation>
    <scope>NUCLEOTIDE SEQUENCE [LARGE SCALE GENOMIC DNA]</scope>
    <source>
        <strain evidence="2 3">CECT 8625</strain>
    </source>
</reference>
<dbReference type="EMBL" id="FWFK01000004">
    <property type="protein sequence ID" value="SLN47046.1"/>
    <property type="molecule type" value="Genomic_DNA"/>
</dbReference>
<dbReference type="AlphaFoldDB" id="A0A1X6ZC32"/>
<accession>A0A1X6ZC32</accession>
<dbReference type="Proteomes" id="UP000193570">
    <property type="component" value="Unassembled WGS sequence"/>
</dbReference>
<feature type="compositionally biased region" description="Pro residues" evidence="1">
    <location>
        <begin position="11"/>
        <end position="31"/>
    </location>
</feature>
<evidence type="ECO:0000256" key="1">
    <source>
        <dbReference type="SAM" id="MobiDB-lite"/>
    </source>
</evidence>
<feature type="region of interest" description="Disordered" evidence="1">
    <location>
        <begin position="1"/>
        <end position="33"/>
    </location>
</feature>
<organism evidence="2 3">
    <name type="scientific">Roseivivax jejudonensis</name>
    <dbReference type="NCBI Taxonomy" id="1529041"/>
    <lineage>
        <taxon>Bacteria</taxon>
        <taxon>Pseudomonadati</taxon>
        <taxon>Pseudomonadota</taxon>
        <taxon>Alphaproteobacteria</taxon>
        <taxon>Rhodobacterales</taxon>
        <taxon>Roseobacteraceae</taxon>
        <taxon>Roseivivax</taxon>
    </lineage>
</organism>
<keyword evidence="3" id="KW-1185">Reference proteome</keyword>
<proteinExistence type="predicted"/>
<evidence type="ECO:0000313" key="2">
    <source>
        <dbReference type="EMBL" id="SLN47046.1"/>
    </source>
</evidence>
<sequence length="407" mass="43008">MISARTLFRRSPPPALPDPVPEPEPAPPPIADPGVIDIPVIIQSAEDRIAGQVFAQGRHMARQEEWCAIGTLLRGYDAARAQSPAGRPLAEILASGARSDAVEAGIAAANRGDAAAAQCPLDQLRAEVDALCCDHGLALVLARAHAEVGLAWRGPDRHGDHTPEARAAFHAHFAAAQRLVDRFDACEADAPSLAAMRCTLLEAAPRPAARILDDYADLIELDPEMPAYMRALGRNLLPSGFGTYDMLEDGARRIGAETADVWGAGGYAWVYLDALALDRGAFLTLDDEHFVAGLHDILAMRPGQETANLLAAFTGFSLAPAPDAPAAERRVASAFDWIVRDHLREVHATAWAAAPARTGPIAGRACMSGDAADRGAARALSSLGQLFADDLAAGRRVAVDATGWRTA</sequence>
<gene>
    <name evidence="2" type="ORF">ROJ8625_02283</name>
</gene>
<protein>
    <submittedName>
        <fullName evidence="2">Uncharacterized protein</fullName>
    </submittedName>
</protein>
<name>A0A1X6ZC32_9RHOB</name>
<evidence type="ECO:0000313" key="3">
    <source>
        <dbReference type="Proteomes" id="UP000193570"/>
    </source>
</evidence>